<dbReference type="PANTHER" id="PTHR21838">
    <property type="entry name" value="COILED-COIL DOMAIN-CONTAINING PROTEIN 137"/>
    <property type="match status" value="1"/>
</dbReference>
<keyword evidence="2" id="KW-1185">Reference proteome</keyword>
<dbReference type="CTD" id="339230"/>
<dbReference type="RefSeq" id="XP_033816800.1">
    <property type="nucleotide sequence ID" value="XM_033960909.1"/>
</dbReference>
<dbReference type="KEGG" id="gsh:117367868"/>
<feature type="region of interest" description="Disordered" evidence="1">
    <location>
        <begin position="114"/>
        <end position="142"/>
    </location>
</feature>
<feature type="compositionally biased region" description="Basic and acidic residues" evidence="1">
    <location>
        <begin position="38"/>
        <end position="62"/>
    </location>
</feature>
<sequence length="259" mass="30454">MMAATAAQGRRVGASPRQPQPQPQPRSKQKKKVNAKPRNLDDQEIPFKLREIMKSRKEMNEPKKKKKKADIGSKHGPGFQSNIPVPKFKRQKRESVDAYLRRMDREVQHVMFLTRNQVEREPEKEQTMEQNLQKTKSQRKKDFDRKKLEKFLKKKEEKKEIRLEKELFEDQVKFGEVAMQPPSLTAKPRKSAVKGKPGEKQLLLKSLLDPKSQSGVKRPATVSLARQKMIEEERVRVIQAYRDLKKQRHRIMPELKNMD</sequence>
<dbReference type="InParanoid" id="A0A6P8SDN0"/>
<evidence type="ECO:0000256" key="1">
    <source>
        <dbReference type="SAM" id="MobiDB-lite"/>
    </source>
</evidence>
<dbReference type="FunCoup" id="A0A6P8SDN0">
    <property type="interactions" value="2538"/>
</dbReference>
<feature type="compositionally biased region" description="Basic and acidic residues" evidence="1">
    <location>
        <begin position="117"/>
        <end position="127"/>
    </location>
</feature>
<reference evidence="3" key="1">
    <citation type="submission" date="2025-08" db="UniProtKB">
        <authorList>
            <consortium name="RefSeq"/>
        </authorList>
    </citation>
    <scope>IDENTIFICATION</scope>
</reference>
<accession>A0A6P8SDN0</accession>
<evidence type="ECO:0000313" key="3">
    <source>
        <dbReference type="RefSeq" id="XP_033816800.1"/>
    </source>
</evidence>
<feature type="region of interest" description="Disordered" evidence="1">
    <location>
        <begin position="1"/>
        <end position="94"/>
    </location>
</feature>
<dbReference type="InterPro" id="IPR026680">
    <property type="entry name" value="CCDC137"/>
</dbReference>
<name>A0A6P8SDN0_GEOSA</name>
<dbReference type="AlphaFoldDB" id="A0A6P8SDN0"/>
<gene>
    <name evidence="3" type="primary">CCDC137</name>
</gene>
<proteinExistence type="predicted"/>
<dbReference type="OrthoDB" id="5876637at2759"/>
<evidence type="ECO:0000313" key="2">
    <source>
        <dbReference type="Proteomes" id="UP000515159"/>
    </source>
</evidence>
<organism evidence="2 3">
    <name type="scientific">Geotrypetes seraphini</name>
    <name type="common">Gaboon caecilian</name>
    <name type="synonym">Caecilia seraphini</name>
    <dbReference type="NCBI Taxonomy" id="260995"/>
    <lineage>
        <taxon>Eukaryota</taxon>
        <taxon>Metazoa</taxon>
        <taxon>Chordata</taxon>
        <taxon>Craniata</taxon>
        <taxon>Vertebrata</taxon>
        <taxon>Euteleostomi</taxon>
        <taxon>Amphibia</taxon>
        <taxon>Gymnophiona</taxon>
        <taxon>Geotrypetes</taxon>
    </lineage>
</organism>
<dbReference type="PANTHER" id="PTHR21838:SF2">
    <property type="entry name" value="COILED-COIL DOMAIN-CONTAINING PROTEIN 137"/>
    <property type="match status" value="1"/>
</dbReference>
<dbReference type="Proteomes" id="UP000515159">
    <property type="component" value="Chromosome 10"/>
</dbReference>
<protein>
    <submittedName>
        <fullName evidence="3">Coiled-coil domain-containing protein 137</fullName>
    </submittedName>
</protein>
<dbReference type="GO" id="GO:0005634">
    <property type="term" value="C:nucleus"/>
    <property type="evidence" value="ECO:0007669"/>
    <property type="project" value="TreeGrafter"/>
</dbReference>
<dbReference type="GeneID" id="117367868"/>